<organism evidence="1 2">
    <name type="scientific">Colletotrichum truncatum</name>
    <name type="common">Anthracnose fungus</name>
    <name type="synonym">Colletotrichum capsici</name>
    <dbReference type="NCBI Taxonomy" id="5467"/>
    <lineage>
        <taxon>Eukaryota</taxon>
        <taxon>Fungi</taxon>
        <taxon>Dikarya</taxon>
        <taxon>Ascomycota</taxon>
        <taxon>Pezizomycotina</taxon>
        <taxon>Sordariomycetes</taxon>
        <taxon>Hypocreomycetidae</taxon>
        <taxon>Glomerellales</taxon>
        <taxon>Glomerellaceae</taxon>
        <taxon>Colletotrichum</taxon>
        <taxon>Colletotrichum truncatum species complex</taxon>
    </lineage>
</organism>
<proteinExistence type="predicted"/>
<evidence type="ECO:0000313" key="2">
    <source>
        <dbReference type="Proteomes" id="UP000805649"/>
    </source>
</evidence>
<evidence type="ECO:0000313" key="1">
    <source>
        <dbReference type="EMBL" id="KAL0937857.1"/>
    </source>
</evidence>
<keyword evidence="2" id="KW-1185">Reference proteome</keyword>
<name>A0ACC3Z188_COLTU</name>
<sequence>MGRPYRQVPDINLHGPHQTYAYQYDRPATASTDIYPPRGRSPGPRHRNRPEPAAASHDNYDRIHSPRGPQDGREHRKDRRERKDLSADEHNTQVDPRRNHNTPKNRFVDDEDKPYPKPLRSHGRSAGGSYRTAHDYEDSDAYSPGSHHAHERQHAYHPPRTSETRRSRYPDYDTEPRSTDKRRSRYTDDAEPHASDRRRSRHADYRGGVSRDAEKPHRAKHPDSEVDPRSHQRDRSLKDHRRSRKDSPDPYFQSTRQHSARGRSVPRNSAVRGATGAARPRAKSAVGYAALGEAAQTAFRVGSQAAYQMRNEPGPWIGEKGTRVATAALGAALVDTFVGHKAANMKGGMRHQALRQACEMGIRNFVMQPAVNSANHRNGSGSKGGRKRR</sequence>
<comment type="caution">
    <text evidence="1">The sequence shown here is derived from an EMBL/GenBank/DDBJ whole genome shotgun (WGS) entry which is preliminary data.</text>
</comment>
<dbReference type="EMBL" id="VUJX02000004">
    <property type="protein sequence ID" value="KAL0937857.1"/>
    <property type="molecule type" value="Genomic_DNA"/>
</dbReference>
<dbReference type="Proteomes" id="UP000805649">
    <property type="component" value="Unassembled WGS sequence"/>
</dbReference>
<accession>A0ACC3Z188</accession>
<gene>
    <name evidence="1" type="ORF">CTRU02_207588</name>
</gene>
<protein>
    <submittedName>
        <fullName evidence="1">Uncharacterized protein</fullName>
    </submittedName>
</protein>
<reference evidence="1 2" key="1">
    <citation type="journal article" date="2020" name="Phytopathology">
        <title>Genome Sequence Resources of Colletotrichum truncatum, C. plurivorum, C. musicola, and C. sojae: Four Species Pathogenic to Soybean (Glycine max).</title>
        <authorList>
            <person name="Rogerio F."/>
            <person name="Boufleur T.R."/>
            <person name="Ciampi-Guillardi M."/>
            <person name="Sukno S.A."/>
            <person name="Thon M.R."/>
            <person name="Massola Junior N.S."/>
            <person name="Baroncelli R."/>
        </authorList>
    </citation>
    <scope>NUCLEOTIDE SEQUENCE [LARGE SCALE GENOMIC DNA]</scope>
    <source>
        <strain evidence="1 2">CMES1059</strain>
    </source>
</reference>